<proteinExistence type="predicted"/>
<dbReference type="EMBL" id="BSPC01000057">
    <property type="protein sequence ID" value="GLS22055.1"/>
    <property type="molecule type" value="Genomic_DNA"/>
</dbReference>
<dbReference type="Proteomes" id="UP001156882">
    <property type="component" value="Unassembled WGS sequence"/>
</dbReference>
<reference evidence="2" key="1">
    <citation type="journal article" date="2019" name="Int. J. Syst. Evol. Microbiol.">
        <title>The Global Catalogue of Microorganisms (GCM) 10K type strain sequencing project: providing services to taxonomists for standard genome sequencing and annotation.</title>
        <authorList>
            <consortium name="The Broad Institute Genomics Platform"/>
            <consortium name="The Broad Institute Genome Sequencing Center for Infectious Disease"/>
            <person name="Wu L."/>
            <person name="Ma J."/>
        </authorList>
    </citation>
    <scope>NUCLEOTIDE SEQUENCE [LARGE SCALE GENOMIC DNA]</scope>
    <source>
        <strain evidence="2">NBRC 101365</strain>
    </source>
</reference>
<organism evidence="1 2">
    <name type="scientific">Labrys miyagiensis</name>
    <dbReference type="NCBI Taxonomy" id="346912"/>
    <lineage>
        <taxon>Bacteria</taxon>
        <taxon>Pseudomonadati</taxon>
        <taxon>Pseudomonadota</taxon>
        <taxon>Alphaproteobacteria</taxon>
        <taxon>Hyphomicrobiales</taxon>
        <taxon>Xanthobacteraceae</taxon>
        <taxon>Labrys</taxon>
    </lineage>
</organism>
<evidence type="ECO:0000313" key="2">
    <source>
        <dbReference type="Proteomes" id="UP001156882"/>
    </source>
</evidence>
<protein>
    <submittedName>
        <fullName evidence="1">Uncharacterized protein</fullName>
    </submittedName>
</protein>
<evidence type="ECO:0000313" key="1">
    <source>
        <dbReference type="EMBL" id="GLS22055.1"/>
    </source>
</evidence>
<keyword evidence="2" id="KW-1185">Reference proteome</keyword>
<gene>
    <name evidence="1" type="ORF">GCM10007874_50720</name>
</gene>
<sequence length="76" mass="8552">MGPIYINLSDARTELAQLGVDLSERQMKRAADKDAHGKRKLPFFVDPITGQLRIERGALVAAYRKLQVDAENNLQE</sequence>
<comment type="caution">
    <text evidence="1">The sequence shown here is derived from an EMBL/GenBank/DDBJ whole genome shotgun (WGS) entry which is preliminary data.</text>
</comment>
<accession>A0ABQ6CPH7</accession>
<name>A0ABQ6CPH7_9HYPH</name>
<dbReference type="RefSeq" id="WP_284315035.1">
    <property type="nucleotide sequence ID" value="NZ_BSPC01000057.1"/>
</dbReference>